<dbReference type="RefSeq" id="WP_196608628.1">
    <property type="nucleotide sequence ID" value="NZ_VRYY01000115.1"/>
</dbReference>
<dbReference type="SUPFAM" id="SSF48498">
    <property type="entry name" value="Tetracyclin repressor-like, C-terminal domain"/>
    <property type="match status" value="1"/>
</dbReference>
<keyword evidence="7" id="KW-1185">Reference proteome</keyword>
<evidence type="ECO:0000313" key="6">
    <source>
        <dbReference type="EMBL" id="MBG3876490.1"/>
    </source>
</evidence>
<evidence type="ECO:0000256" key="3">
    <source>
        <dbReference type="ARBA" id="ARBA00023163"/>
    </source>
</evidence>
<keyword evidence="2 4" id="KW-0238">DNA-binding</keyword>
<evidence type="ECO:0000259" key="5">
    <source>
        <dbReference type="PROSITE" id="PS50977"/>
    </source>
</evidence>
<evidence type="ECO:0000313" key="7">
    <source>
        <dbReference type="Proteomes" id="UP001194469"/>
    </source>
</evidence>
<dbReference type="InterPro" id="IPR036271">
    <property type="entry name" value="Tet_transcr_reg_TetR-rel_C_sf"/>
</dbReference>
<dbReference type="InterPro" id="IPR009057">
    <property type="entry name" value="Homeodomain-like_sf"/>
</dbReference>
<protein>
    <submittedName>
        <fullName evidence="6">TetR/AcrR family transcriptional regulator</fullName>
    </submittedName>
</protein>
<sequence length="189" mass="20763">MARPKLHSDEFILDIALSIMLQKGPSAFTLSDVAGAVGISRAALIQRFKDKATLHHKVMERNTQEVRDYFAKASPEKGLDPLWVMLKDLIAGMGNGAGMEGHLLLLWGDVQEPSLRALAAERNRLVLQAIEARLPAGPRPSGHTASLIQTVIQGACMQWLVEPEGELAAFMTERTRMLLAILYPDHVFG</sequence>
<dbReference type="PANTHER" id="PTHR47506:SF6">
    <property type="entry name" value="HTH-TYPE TRANSCRIPTIONAL REPRESSOR NEMR"/>
    <property type="match status" value="1"/>
</dbReference>
<dbReference type="EMBL" id="VRYY01000115">
    <property type="protein sequence ID" value="MBG3876490.1"/>
    <property type="molecule type" value="Genomic_DNA"/>
</dbReference>
<feature type="domain" description="HTH tetR-type" evidence="5">
    <location>
        <begin position="6"/>
        <end position="66"/>
    </location>
</feature>
<dbReference type="PROSITE" id="PS50977">
    <property type="entry name" value="HTH_TETR_2"/>
    <property type="match status" value="1"/>
</dbReference>
<evidence type="ECO:0000256" key="2">
    <source>
        <dbReference type="ARBA" id="ARBA00023125"/>
    </source>
</evidence>
<reference evidence="6 7" key="1">
    <citation type="submission" date="2019-08" db="EMBL/GenBank/DDBJ databases">
        <authorList>
            <person name="Luo N."/>
        </authorList>
    </citation>
    <scope>NUCLEOTIDE SEQUENCE [LARGE SCALE GENOMIC DNA]</scope>
    <source>
        <strain evidence="6 7">NCIMB 9442</strain>
    </source>
</reference>
<gene>
    <name evidence="6" type="ORF">FVW20_05460</name>
</gene>
<keyword evidence="3" id="KW-0804">Transcription</keyword>
<name>A0ABS0J252_9BACT</name>
<dbReference type="Proteomes" id="UP001194469">
    <property type="component" value="Unassembled WGS sequence"/>
</dbReference>
<dbReference type="Pfam" id="PF00440">
    <property type="entry name" value="TetR_N"/>
    <property type="match status" value="1"/>
</dbReference>
<organism evidence="6 7">
    <name type="scientific">Nitratidesulfovibrio oxamicus</name>
    <dbReference type="NCBI Taxonomy" id="32016"/>
    <lineage>
        <taxon>Bacteria</taxon>
        <taxon>Pseudomonadati</taxon>
        <taxon>Thermodesulfobacteriota</taxon>
        <taxon>Desulfovibrionia</taxon>
        <taxon>Desulfovibrionales</taxon>
        <taxon>Desulfovibrionaceae</taxon>
        <taxon>Nitratidesulfovibrio</taxon>
    </lineage>
</organism>
<evidence type="ECO:0000256" key="4">
    <source>
        <dbReference type="PROSITE-ProRule" id="PRU00335"/>
    </source>
</evidence>
<dbReference type="PANTHER" id="PTHR47506">
    <property type="entry name" value="TRANSCRIPTIONAL REGULATORY PROTEIN"/>
    <property type="match status" value="1"/>
</dbReference>
<comment type="caution">
    <text evidence="6">The sequence shown here is derived from an EMBL/GenBank/DDBJ whole genome shotgun (WGS) entry which is preliminary data.</text>
</comment>
<dbReference type="Gene3D" id="1.10.357.10">
    <property type="entry name" value="Tetracycline Repressor, domain 2"/>
    <property type="match status" value="1"/>
</dbReference>
<keyword evidence="1" id="KW-0805">Transcription regulation</keyword>
<evidence type="ECO:0000256" key="1">
    <source>
        <dbReference type="ARBA" id="ARBA00023015"/>
    </source>
</evidence>
<dbReference type="InterPro" id="IPR001647">
    <property type="entry name" value="HTH_TetR"/>
</dbReference>
<feature type="DNA-binding region" description="H-T-H motif" evidence="4">
    <location>
        <begin position="29"/>
        <end position="48"/>
    </location>
</feature>
<proteinExistence type="predicted"/>
<dbReference type="SUPFAM" id="SSF46689">
    <property type="entry name" value="Homeodomain-like"/>
    <property type="match status" value="1"/>
</dbReference>
<accession>A0ABS0J252</accession>